<dbReference type="AlphaFoldDB" id="A0AAW1FLB3"/>
<evidence type="ECO:0000256" key="1">
    <source>
        <dbReference type="SAM" id="MobiDB-lite"/>
    </source>
</evidence>
<gene>
    <name evidence="2" type="ORF">VZT92_007927</name>
</gene>
<dbReference type="InterPro" id="IPR019522">
    <property type="entry name" value="PIK3R5/6"/>
</dbReference>
<dbReference type="Pfam" id="PF10486">
    <property type="entry name" value="PI3K_1B_p101"/>
    <property type="match status" value="3"/>
</dbReference>
<reference evidence="2 3" key="1">
    <citation type="journal article" date="2024" name="Genome Biol. Evol.">
        <title>Chromosome-level genome assembly of the viviparous eelpout Zoarces viviparus.</title>
        <authorList>
            <person name="Fuhrmann N."/>
            <person name="Brasseur M.V."/>
            <person name="Bakowski C.E."/>
            <person name="Podsiadlowski L."/>
            <person name="Prost S."/>
            <person name="Krehenwinkel H."/>
            <person name="Mayer C."/>
        </authorList>
    </citation>
    <scope>NUCLEOTIDE SEQUENCE [LARGE SCALE GENOMIC DNA]</scope>
    <source>
        <strain evidence="2">NO-MEL_2022_Ind0_liver</strain>
    </source>
</reference>
<accession>A0AAW1FLB3</accession>
<organism evidence="2 3">
    <name type="scientific">Zoarces viviparus</name>
    <name type="common">Viviparous eelpout</name>
    <name type="synonym">Blennius viviparus</name>
    <dbReference type="NCBI Taxonomy" id="48416"/>
    <lineage>
        <taxon>Eukaryota</taxon>
        <taxon>Metazoa</taxon>
        <taxon>Chordata</taxon>
        <taxon>Craniata</taxon>
        <taxon>Vertebrata</taxon>
        <taxon>Euteleostomi</taxon>
        <taxon>Actinopterygii</taxon>
        <taxon>Neopterygii</taxon>
        <taxon>Teleostei</taxon>
        <taxon>Neoteleostei</taxon>
        <taxon>Acanthomorphata</taxon>
        <taxon>Eupercaria</taxon>
        <taxon>Perciformes</taxon>
        <taxon>Cottioidei</taxon>
        <taxon>Zoarcales</taxon>
        <taxon>Zoarcidae</taxon>
        <taxon>Zoarcinae</taxon>
        <taxon>Zoarces</taxon>
    </lineage>
</organism>
<evidence type="ECO:0000313" key="3">
    <source>
        <dbReference type="Proteomes" id="UP001488805"/>
    </source>
</evidence>
<dbReference type="PANTHER" id="PTHR15593">
    <property type="entry name" value="PHOSPHATIDYLINOSITOL 3-KINASE REGULATORY SUBUNIT"/>
    <property type="match status" value="1"/>
</dbReference>
<feature type="region of interest" description="Disordered" evidence="1">
    <location>
        <begin position="319"/>
        <end position="361"/>
    </location>
</feature>
<sequence>MMVDRTTTVALSTVESSVYKTVQALLKEMSGQSAGEKGLIRWSLYKKLEANPSCSVSLIRVLVKELEKLMQIQQTRSYTHTIPVLHTIYYAVMQSGVMIPTSVYQTLYECMMRLLILPSPYSAVALSTLRSIKMEMTTPGSLYHRRVTAEQNLTNELFTLQEKVFVLADPAVFPAPLEAAVRTHLEASSFLRNTSTVERKMVLHALQTGLGTTCQSSRLAQTLEALGEHMVKTYFQEVVLAVEKSVKHGAGGHANYVNILQNIHRDILTASKEEQTELDHSSVFSTAMPYPKINFHLWKDEEDLWNLLATFAMCCGSNSTSVDKEEDKRDSVRSEDSGIKRDLKENNLDDASKSPPPSFTRRNAVKLMKTARKLSLMSEKMDAFPGGSPLFNEDGRRHTARVVVLGDDRVLGRLATAFHSIRERESKRLILTKKLNLRLYYIPVTDAALSLSSPASPGENEGRLSLASLLGRVDPWYNGNINSLGAAISKLAGKQSVHREPPGPDVFLLDTLCYYLRCGTQPVNLPLYSVKMTRSSCDDVAEEVFVAHLEVDIPEFRHLKKKSTKEPGVRRKKSTAAVFGSVISVSYTEISLSKRKVVKGEAPMTCGVVITSEPAAATSGKDRLTVEFHSVNPGNNTTIQTQNISIKALQHRTLSVCLDKDSRSTYTDVQRVVISPCLKPGCSVGSSSEQELLFSKYLHKVLYLPINTFTGVTP</sequence>
<proteinExistence type="predicted"/>
<protein>
    <recommendedName>
        <fullName evidence="4">Phosphoinositide 3-kinase regulatory subunit 6</fullName>
    </recommendedName>
</protein>
<evidence type="ECO:0000313" key="2">
    <source>
        <dbReference type="EMBL" id="KAK9535552.1"/>
    </source>
</evidence>
<dbReference type="PANTHER" id="PTHR15593:SF1">
    <property type="entry name" value="PHOSPHOINOSITIDE 3-KINASE REGULATORY SUBUNIT 6"/>
    <property type="match status" value="1"/>
</dbReference>
<evidence type="ECO:0008006" key="4">
    <source>
        <dbReference type="Google" id="ProtNLM"/>
    </source>
</evidence>
<dbReference type="EMBL" id="JBCEZU010000056">
    <property type="protein sequence ID" value="KAK9535552.1"/>
    <property type="molecule type" value="Genomic_DNA"/>
</dbReference>
<dbReference type="GO" id="GO:0007186">
    <property type="term" value="P:G protein-coupled receptor signaling pathway"/>
    <property type="evidence" value="ECO:0007669"/>
    <property type="project" value="TreeGrafter"/>
</dbReference>
<dbReference type="Proteomes" id="UP001488805">
    <property type="component" value="Unassembled WGS sequence"/>
</dbReference>
<keyword evidence="3" id="KW-1185">Reference proteome</keyword>
<feature type="compositionally biased region" description="Basic and acidic residues" evidence="1">
    <location>
        <begin position="322"/>
        <end position="352"/>
    </location>
</feature>
<comment type="caution">
    <text evidence="2">The sequence shown here is derived from an EMBL/GenBank/DDBJ whole genome shotgun (WGS) entry which is preliminary data.</text>
</comment>
<name>A0AAW1FLB3_ZOAVI</name>
<dbReference type="GO" id="GO:0046935">
    <property type="term" value="F:1-phosphatidylinositol-3-kinase regulator activity"/>
    <property type="evidence" value="ECO:0007669"/>
    <property type="project" value="InterPro"/>
</dbReference>
<dbReference type="GO" id="GO:0005944">
    <property type="term" value="C:phosphatidylinositol 3-kinase complex, class IB"/>
    <property type="evidence" value="ECO:0007669"/>
    <property type="project" value="InterPro"/>
</dbReference>